<sequence>MRKKTISIWVLVAFLFLVSIALPEGKLGAASSLFMNEVADKYEELEDKFTKQYKADLKSVTTYYEQFLQQSSDEQKQLEQYLREDMAYLEDLLEKDYDKLAAQYGSDRSYTTKLNQYRNQINPNYSTGALWKYSKETDKGYSTSLHWKFNNQINPNYSTSLMWKYKNEINPSYSTSTMWKYANTVNPNYSTSLMWKLRNESNPNYSTSTMWKYKQGQLTQQQAKTNIEKILKTGEEDLQAERDHAINTIRKLRERTISDIIDLRDETVRKIISQRTSSLKDISALRSSLFGSGIDAKALIINFDSIKVIIDGELQQFEQSPYIVSGTTLVPMRAIFERLGATVEWNQAQRTVKAEKNNTTIQLTIGSTTAVKNGQNVKLDMPAQVKNNYTMVPLRFISESLGAKVHWNSKTSTITITTS</sequence>
<name>A0ABW1VBF8_9BACL</name>
<accession>A0ABW1VBF8</accession>
<dbReference type="SUPFAM" id="SSF55383">
    <property type="entry name" value="Copper amine oxidase, domain N"/>
    <property type="match status" value="1"/>
</dbReference>
<dbReference type="RefSeq" id="WP_379238303.1">
    <property type="nucleotide sequence ID" value="NZ_JBHSTE010000010.1"/>
</dbReference>
<organism evidence="2 3">
    <name type="scientific">Paenibacillus septentrionalis</name>
    <dbReference type="NCBI Taxonomy" id="429342"/>
    <lineage>
        <taxon>Bacteria</taxon>
        <taxon>Bacillati</taxon>
        <taxon>Bacillota</taxon>
        <taxon>Bacilli</taxon>
        <taxon>Bacillales</taxon>
        <taxon>Paenibacillaceae</taxon>
        <taxon>Paenibacillus</taxon>
    </lineage>
</organism>
<gene>
    <name evidence="2" type="ORF">ACFP56_20920</name>
</gene>
<dbReference type="EMBL" id="JBHSTE010000010">
    <property type="protein sequence ID" value="MFC6335102.1"/>
    <property type="molecule type" value="Genomic_DNA"/>
</dbReference>
<feature type="domain" description="Copper amine oxidase-like N-terminal" evidence="1">
    <location>
        <begin position="310"/>
        <end position="416"/>
    </location>
</feature>
<dbReference type="Pfam" id="PF07833">
    <property type="entry name" value="Cu_amine_oxidN1"/>
    <property type="match status" value="1"/>
</dbReference>
<dbReference type="Proteomes" id="UP001596233">
    <property type="component" value="Unassembled WGS sequence"/>
</dbReference>
<comment type="caution">
    <text evidence="2">The sequence shown here is derived from an EMBL/GenBank/DDBJ whole genome shotgun (WGS) entry which is preliminary data.</text>
</comment>
<evidence type="ECO:0000259" key="1">
    <source>
        <dbReference type="Pfam" id="PF07833"/>
    </source>
</evidence>
<proteinExistence type="predicted"/>
<protein>
    <submittedName>
        <fullName evidence="2">Copper amine oxidase N-terminal domain-containing protein</fullName>
    </submittedName>
</protein>
<reference evidence="3" key="1">
    <citation type="journal article" date="2019" name="Int. J. Syst. Evol. Microbiol.">
        <title>The Global Catalogue of Microorganisms (GCM) 10K type strain sequencing project: providing services to taxonomists for standard genome sequencing and annotation.</title>
        <authorList>
            <consortium name="The Broad Institute Genomics Platform"/>
            <consortium name="The Broad Institute Genome Sequencing Center for Infectious Disease"/>
            <person name="Wu L."/>
            <person name="Ma J."/>
        </authorList>
    </citation>
    <scope>NUCLEOTIDE SEQUENCE [LARGE SCALE GENOMIC DNA]</scope>
    <source>
        <strain evidence="3">PCU 280</strain>
    </source>
</reference>
<evidence type="ECO:0000313" key="3">
    <source>
        <dbReference type="Proteomes" id="UP001596233"/>
    </source>
</evidence>
<dbReference type="InterPro" id="IPR012854">
    <property type="entry name" value="Cu_amine_oxidase-like_N"/>
</dbReference>
<dbReference type="Gene3D" id="3.30.457.10">
    <property type="entry name" value="Copper amine oxidase-like, N-terminal domain"/>
    <property type="match status" value="1"/>
</dbReference>
<keyword evidence="3" id="KW-1185">Reference proteome</keyword>
<evidence type="ECO:0000313" key="2">
    <source>
        <dbReference type="EMBL" id="MFC6335102.1"/>
    </source>
</evidence>
<dbReference type="InterPro" id="IPR036582">
    <property type="entry name" value="Mao_N_sf"/>
</dbReference>